<evidence type="ECO:0000256" key="5">
    <source>
        <dbReference type="ARBA" id="ARBA00022692"/>
    </source>
</evidence>
<keyword evidence="4 9" id="KW-0132">Cell division</keyword>
<dbReference type="InterPro" id="IPR034746">
    <property type="entry name" value="POTRA"/>
</dbReference>
<keyword evidence="6 9" id="KW-1133">Transmembrane helix</keyword>
<dbReference type="InterPro" id="IPR005548">
    <property type="entry name" value="Cell_div_FtsQ/DivIB_C"/>
</dbReference>
<comment type="function">
    <text evidence="9">Essential cell division protein. May link together the upstream cell division proteins, which are predominantly cytoplasmic, with the downstream cell division proteins, which are predominantly periplasmic. May control correct divisome assembly.</text>
</comment>
<evidence type="ECO:0000256" key="9">
    <source>
        <dbReference type="HAMAP-Rule" id="MF_00911"/>
    </source>
</evidence>
<dbReference type="Gene3D" id="3.10.20.310">
    <property type="entry name" value="membrane protein fhac"/>
    <property type="match status" value="1"/>
</dbReference>
<dbReference type="InterPro" id="IPR026579">
    <property type="entry name" value="FtsQ"/>
</dbReference>
<dbReference type="Pfam" id="PF03799">
    <property type="entry name" value="FtsQ_DivIB_C"/>
    <property type="match status" value="1"/>
</dbReference>
<evidence type="ECO:0000256" key="7">
    <source>
        <dbReference type="ARBA" id="ARBA00023136"/>
    </source>
</evidence>
<keyword evidence="12" id="KW-1185">Reference proteome</keyword>
<dbReference type="PROSITE" id="PS51779">
    <property type="entry name" value="POTRA"/>
    <property type="match status" value="1"/>
</dbReference>
<keyword evidence="8 9" id="KW-0131">Cell cycle</keyword>
<dbReference type="PANTHER" id="PTHR35851">
    <property type="entry name" value="CELL DIVISION PROTEIN FTSQ"/>
    <property type="match status" value="1"/>
</dbReference>
<protein>
    <recommendedName>
        <fullName evidence="9">Cell division protein FtsQ</fullName>
    </recommendedName>
</protein>
<dbReference type="InterPro" id="IPR013685">
    <property type="entry name" value="POTRA_FtsQ_type"/>
</dbReference>
<evidence type="ECO:0000313" key="12">
    <source>
        <dbReference type="Proteomes" id="UP000295496"/>
    </source>
</evidence>
<dbReference type="GO" id="GO:0032153">
    <property type="term" value="C:cell division site"/>
    <property type="evidence" value="ECO:0007669"/>
    <property type="project" value="UniProtKB-UniRule"/>
</dbReference>
<accession>A0A4R1KX23</accession>
<dbReference type="GO" id="GO:0043093">
    <property type="term" value="P:FtsZ-dependent cytokinesis"/>
    <property type="evidence" value="ECO:0007669"/>
    <property type="project" value="UniProtKB-UniRule"/>
</dbReference>
<dbReference type="Proteomes" id="UP000295496">
    <property type="component" value="Unassembled WGS sequence"/>
</dbReference>
<keyword evidence="3 9" id="KW-0997">Cell inner membrane</keyword>
<proteinExistence type="inferred from homology"/>
<evidence type="ECO:0000256" key="6">
    <source>
        <dbReference type="ARBA" id="ARBA00022989"/>
    </source>
</evidence>
<evidence type="ECO:0000256" key="2">
    <source>
        <dbReference type="ARBA" id="ARBA00022475"/>
    </source>
</evidence>
<dbReference type="GO" id="GO:0090529">
    <property type="term" value="P:cell septum assembly"/>
    <property type="evidence" value="ECO:0007669"/>
    <property type="project" value="InterPro"/>
</dbReference>
<keyword evidence="2 9" id="KW-1003">Cell membrane</keyword>
<dbReference type="AlphaFoldDB" id="A0A4R1KX23"/>
<organism evidence="11 12">
    <name type="scientific">Lonepinella koalarum</name>
    <dbReference type="NCBI Taxonomy" id="53417"/>
    <lineage>
        <taxon>Bacteria</taxon>
        <taxon>Pseudomonadati</taxon>
        <taxon>Pseudomonadota</taxon>
        <taxon>Gammaproteobacteria</taxon>
        <taxon>Pasteurellales</taxon>
        <taxon>Pasteurellaceae</taxon>
        <taxon>Lonepinella</taxon>
    </lineage>
</organism>
<comment type="subunit">
    <text evidence="9">Part of a complex composed of FtsB, FtsL and FtsQ.</text>
</comment>
<name>A0A4R1KX23_9PAST</name>
<dbReference type="PANTHER" id="PTHR35851:SF1">
    <property type="entry name" value="CELL DIVISION PROTEIN FTSQ"/>
    <property type="match status" value="1"/>
</dbReference>
<dbReference type="HAMAP" id="MF_00911">
    <property type="entry name" value="FtsQ_subfam"/>
    <property type="match status" value="1"/>
</dbReference>
<reference evidence="11 12" key="1">
    <citation type="submission" date="2019-03" db="EMBL/GenBank/DDBJ databases">
        <title>Genomic Encyclopedia of Type Strains, Phase IV (KMG-IV): sequencing the most valuable type-strain genomes for metagenomic binning, comparative biology and taxonomic classification.</title>
        <authorList>
            <person name="Goeker M."/>
        </authorList>
    </citation>
    <scope>NUCLEOTIDE SEQUENCE [LARGE SCALE GENOMIC DNA]</scope>
    <source>
        <strain evidence="11 12">DSM 10053</strain>
    </source>
</reference>
<evidence type="ECO:0000256" key="3">
    <source>
        <dbReference type="ARBA" id="ARBA00022519"/>
    </source>
</evidence>
<dbReference type="GO" id="GO:0005886">
    <property type="term" value="C:plasma membrane"/>
    <property type="evidence" value="ECO:0007669"/>
    <property type="project" value="UniProtKB-SubCell"/>
</dbReference>
<evidence type="ECO:0000259" key="10">
    <source>
        <dbReference type="PROSITE" id="PS51779"/>
    </source>
</evidence>
<comment type="subcellular location">
    <subcellularLocation>
        <location evidence="9">Cell inner membrane</location>
        <topology evidence="9">Single-pass type II membrane protein</topology>
    </subcellularLocation>
    <subcellularLocation>
        <location evidence="1">Membrane</location>
    </subcellularLocation>
    <text evidence="9">Localizes to the division septum.</text>
</comment>
<evidence type="ECO:0000256" key="4">
    <source>
        <dbReference type="ARBA" id="ARBA00022618"/>
    </source>
</evidence>
<feature type="domain" description="POTRA" evidence="10">
    <location>
        <begin position="55"/>
        <end position="125"/>
    </location>
</feature>
<dbReference type="InterPro" id="IPR045335">
    <property type="entry name" value="FtsQ_C_sf"/>
</dbReference>
<keyword evidence="7 9" id="KW-0472">Membrane</keyword>
<keyword evidence="5 9" id="KW-0812">Transmembrane</keyword>
<dbReference type="EMBL" id="SMGJ01000003">
    <property type="protein sequence ID" value="TCK69892.1"/>
    <property type="molecule type" value="Genomic_DNA"/>
</dbReference>
<gene>
    <name evidence="9" type="primary">ftsQ</name>
    <name evidence="11" type="ORF">EV692_1106</name>
</gene>
<dbReference type="Gene3D" id="3.40.50.11690">
    <property type="entry name" value="Cell division protein FtsQ/DivIB"/>
    <property type="match status" value="1"/>
</dbReference>
<dbReference type="RefSeq" id="WP_132301348.1">
    <property type="nucleotide sequence ID" value="NZ_CP170642.1"/>
</dbReference>
<comment type="similarity">
    <text evidence="9">Belongs to the FtsQ/DivIB family. FtsQ subfamily.</text>
</comment>
<sequence>MSVIKRKSKQKTAKMPEFDLKSLIQIKPLLLLLCLGLLYYTYTNWQAWLEKLDDKPISAFALLGSPQYTTYSDVRDQILQMGELKGFFGQDVNAVRDQIQSMPWIKGALVRKIWPDRLSILVIEYTPVAYWNENEFVASDGTVFSLPFDKLKNTDMPRLFGLDYQSKEVLEAWYKIYKDLKAKNLSLKTLAVNERGSWEIMLDNDITLKLGRGEWKSKIDRFVTIYPQIEVPENKKINYVDLRYKVGAAVNFTDIIK</sequence>
<evidence type="ECO:0000256" key="8">
    <source>
        <dbReference type="ARBA" id="ARBA00023306"/>
    </source>
</evidence>
<comment type="caution">
    <text evidence="11">The sequence shown here is derived from an EMBL/GenBank/DDBJ whole genome shotgun (WGS) entry which is preliminary data.</text>
</comment>
<dbReference type="Pfam" id="PF08478">
    <property type="entry name" value="POTRA_1"/>
    <property type="match status" value="1"/>
</dbReference>
<evidence type="ECO:0000313" key="11">
    <source>
        <dbReference type="EMBL" id="TCK69892.1"/>
    </source>
</evidence>
<evidence type="ECO:0000256" key="1">
    <source>
        <dbReference type="ARBA" id="ARBA00004370"/>
    </source>
</evidence>